<evidence type="ECO:0000313" key="1">
    <source>
        <dbReference type="EMBL" id="KAF2888134.1"/>
    </source>
</evidence>
<proteinExistence type="predicted"/>
<comment type="caution">
    <text evidence="1">The sequence shown here is derived from an EMBL/GenBank/DDBJ whole genome shotgun (WGS) entry which is preliminary data.</text>
</comment>
<name>A0A8K0G6S4_IGNLU</name>
<gene>
    <name evidence="1" type="ORF">ILUMI_18039</name>
</gene>
<accession>A0A8K0G6S4</accession>
<dbReference type="EMBL" id="VTPC01079698">
    <property type="protein sequence ID" value="KAF2888134.1"/>
    <property type="molecule type" value="Genomic_DNA"/>
</dbReference>
<reference evidence="1" key="1">
    <citation type="submission" date="2019-08" db="EMBL/GenBank/DDBJ databases">
        <title>The genome of the North American firefly Photinus pyralis.</title>
        <authorList>
            <consortium name="Photinus pyralis genome working group"/>
            <person name="Fallon T.R."/>
            <person name="Sander Lower S.E."/>
            <person name="Weng J.-K."/>
        </authorList>
    </citation>
    <scope>NUCLEOTIDE SEQUENCE</scope>
    <source>
        <strain evidence="1">TRF0915ILg1</strain>
        <tissue evidence="1">Whole body</tissue>
    </source>
</reference>
<keyword evidence="2" id="KW-1185">Reference proteome</keyword>
<dbReference type="AlphaFoldDB" id="A0A8K0G6S4"/>
<organism evidence="1 2">
    <name type="scientific">Ignelater luminosus</name>
    <name type="common">Cucubano</name>
    <name type="synonym">Pyrophorus luminosus</name>
    <dbReference type="NCBI Taxonomy" id="2038154"/>
    <lineage>
        <taxon>Eukaryota</taxon>
        <taxon>Metazoa</taxon>
        <taxon>Ecdysozoa</taxon>
        <taxon>Arthropoda</taxon>
        <taxon>Hexapoda</taxon>
        <taxon>Insecta</taxon>
        <taxon>Pterygota</taxon>
        <taxon>Neoptera</taxon>
        <taxon>Endopterygota</taxon>
        <taxon>Coleoptera</taxon>
        <taxon>Polyphaga</taxon>
        <taxon>Elateriformia</taxon>
        <taxon>Elateroidea</taxon>
        <taxon>Elateridae</taxon>
        <taxon>Agrypninae</taxon>
        <taxon>Pyrophorini</taxon>
        <taxon>Ignelater</taxon>
    </lineage>
</organism>
<protein>
    <submittedName>
        <fullName evidence="1">Uncharacterized protein</fullName>
    </submittedName>
</protein>
<evidence type="ECO:0000313" key="2">
    <source>
        <dbReference type="Proteomes" id="UP000801492"/>
    </source>
</evidence>
<dbReference type="Proteomes" id="UP000801492">
    <property type="component" value="Unassembled WGS sequence"/>
</dbReference>
<sequence length="93" mass="10652">MSAVKTSKEISRNCRYNPKNHFPNGDLITIPLADMYIHRVVDRFRRPEAVATGKSSGCTTVLTEDVLKNVRTHMEQSPKKFLRQLSQQTSTFK</sequence>